<dbReference type="AlphaFoldDB" id="A0A1G7APU9"/>
<evidence type="ECO:0000256" key="5">
    <source>
        <dbReference type="ARBA" id="ARBA00049534"/>
    </source>
</evidence>
<gene>
    <name evidence="6" type="primary">glsA</name>
    <name evidence="7" type="ORF">SAMN04488567_1049</name>
</gene>
<evidence type="ECO:0000256" key="4">
    <source>
        <dbReference type="ARBA" id="ARBA00022801"/>
    </source>
</evidence>
<feature type="binding site" evidence="6">
    <location>
        <position position="72"/>
    </location>
    <ligand>
        <name>substrate</name>
    </ligand>
</feature>
<dbReference type="NCBIfam" id="NF002133">
    <property type="entry name" value="PRK00971.1-2"/>
    <property type="match status" value="1"/>
</dbReference>
<dbReference type="Gene3D" id="3.40.710.10">
    <property type="entry name" value="DD-peptidase/beta-lactamase superfamily"/>
    <property type="match status" value="1"/>
</dbReference>
<dbReference type="InterPro" id="IPR015868">
    <property type="entry name" value="Glutaminase"/>
</dbReference>
<feature type="binding site" evidence="6">
    <location>
        <position position="168"/>
    </location>
    <ligand>
        <name>substrate</name>
    </ligand>
</feature>
<dbReference type="NCBIfam" id="TIGR03814">
    <property type="entry name" value="Gln_ase"/>
    <property type="match status" value="1"/>
</dbReference>
<dbReference type="InterPro" id="IPR012338">
    <property type="entry name" value="Beta-lactam/transpept-like"/>
</dbReference>
<dbReference type="PANTHER" id="PTHR12544">
    <property type="entry name" value="GLUTAMINASE"/>
    <property type="match status" value="1"/>
</dbReference>
<feature type="binding site" evidence="6">
    <location>
        <position position="122"/>
    </location>
    <ligand>
        <name>substrate</name>
    </ligand>
</feature>
<reference evidence="8" key="1">
    <citation type="submission" date="2016-10" db="EMBL/GenBank/DDBJ databases">
        <authorList>
            <person name="Varghese N."/>
            <person name="Submissions S."/>
        </authorList>
    </citation>
    <scope>NUCLEOTIDE SEQUENCE [LARGE SCALE GENOMIC DNA]</scope>
    <source>
        <strain evidence="8">DSM 21424</strain>
    </source>
</reference>
<dbReference type="Proteomes" id="UP000198922">
    <property type="component" value="Unassembled WGS sequence"/>
</dbReference>
<dbReference type="Pfam" id="PF04960">
    <property type="entry name" value="Glutaminase"/>
    <property type="match status" value="1"/>
</dbReference>
<dbReference type="FunFam" id="3.40.710.10:FF:000005">
    <property type="entry name" value="Glutaminase"/>
    <property type="match status" value="1"/>
</dbReference>
<dbReference type="HAMAP" id="MF_00313">
    <property type="entry name" value="Glutaminase"/>
    <property type="match status" value="1"/>
</dbReference>
<feature type="binding site" evidence="6">
    <location>
        <position position="251"/>
    </location>
    <ligand>
        <name>substrate</name>
    </ligand>
</feature>
<dbReference type="GO" id="GO:0004359">
    <property type="term" value="F:glutaminase activity"/>
    <property type="evidence" value="ECO:0007669"/>
    <property type="project" value="UniProtKB-UniRule"/>
</dbReference>
<evidence type="ECO:0000313" key="7">
    <source>
        <dbReference type="EMBL" id="SDE16507.1"/>
    </source>
</evidence>
<feature type="binding site" evidence="6">
    <location>
        <position position="199"/>
    </location>
    <ligand>
        <name>substrate</name>
    </ligand>
</feature>
<keyword evidence="8" id="KW-1185">Reference proteome</keyword>
<dbReference type="SUPFAM" id="SSF56601">
    <property type="entry name" value="beta-lactamase/transpeptidase-like"/>
    <property type="match status" value="1"/>
</dbReference>
<comment type="subunit">
    <text evidence="2 6">Homotetramer.</text>
</comment>
<evidence type="ECO:0000256" key="1">
    <source>
        <dbReference type="ARBA" id="ARBA00011076"/>
    </source>
</evidence>
<evidence type="ECO:0000256" key="6">
    <source>
        <dbReference type="HAMAP-Rule" id="MF_00313"/>
    </source>
</evidence>
<accession>A0A1G7APU9</accession>
<comment type="catalytic activity">
    <reaction evidence="5 6">
        <text>L-glutamine + H2O = L-glutamate + NH4(+)</text>
        <dbReference type="Rhea" id="RHEA:15889"/>
        <dbReference type="ChEBI" id="CHEBI:15377"/>
        <dbReference type="ChEBI" id="CHEBI:28938"/>
        <dbReference type="ChEBI" id="CHEBI:29985"/>
        <dbReference type="ChEBI" id="CHEBI:58359"/>
        <dbReference type="EC" id="3.5.1.2"/>
    </reaction>
</comment>
<evidence type="ECO:0000313" key="8">
    <source>
        <dbReference type="Proteomes" id="UP000198922"/>
    </source>
</evidence>
<dbReference type="STRING" id="521013.SAMN04488567_1049"/>
<feature type="binding site" evidence="6">
    <location>
        <position position="269"/>
    </location>
    <ligand>
        <name>substrate</name>
    </ligand>
</feature>
<dbReference type="PANTHER" id="PTHR12544:SF29">
    <property type="entry name" value="GLUTAMINASE"/>
    <property type="match status" value="1"/>
</dbReference>
<dbReference type="EC" id="3.5.1.2" evidence="3 6"/>
<keyword evidence="4 6" id="KW-0378">Hydrolase</keyword>
<dbReference type="RefSeq" id="WP_207497396.1">
    <property type="nucleotide sequence ID" value="NZ_FNAT01000001.1"/>
</dbReference>
<dbReference type="GO" id="GO:0006543">
    <property type="term" value="P:L-glutamine catabolic process"/>
    <property type="evidence" value="ECO:0007669"/>
    <property type="project" value="TreeGrafter"/>
</dbReference>
<feature type="binding site" evidence="6">
    <location>
        <position position="175"/>
    </location>
    <ligand>
        <name>substrate</name>
    </ligand>
</feature>
<organism evidence="7 8">
    <name type="scientific">Limimaricola pyoseonensis</name>
    <dbReference type="NCBI Taxonomy" id="521013"/>
    <lineage>
        <taxon>Bacteria</taxon>
        <taxon>Pseudomonadati</taxon>
        <taxon>Pseudomonadota</taxon>
        <taxon>Alphaproteobacteria</taxon>
        <taxon>Rhodobacterales</taxon>
        <taxon>Paracoccaceae</taxon>
        <taxon>Limimaricola</taxon>
    </lineage>
</organism>
<dbReference type="EMBL" id="FNAT01000001">
    <property type="protein sequence ID" value="SDE16507.1"/>
    <property type="molecule type" value="Genomic_DNA"/>
</dbReference>
<comment type="similarity">
    <text evidence="1 6">Belongs to the glutaminase family.</text>
</comment>
<protein>
    <recommendedName>
        <fullName evidence="3 6">Glutaminase</fullName>
        <ecNumber evidence="3 6">3.5.1.2</ecNumber>
    </recommendedName>
</protein>
<evidence type="ECO:0000256" key="3">
    <source>
        <dbReference type="ARBA" id="ARBA00012918"/>
    </source>
</evidence>
<keyword evidence="6" id="KW-0007">Acetylation</keyword>
<proteinExistence type="inferred from homology"/>
<evidence type="ECO:0000256" key="2">
    <source>
        <dbReference type="ARBA" id="ARBA00011881"/>
    </source>
</evidence>
<dbReference type="GO" id="GO:0006537">
    <property type="term" value="P:glutamate biosynthetic process"/>
    <property type="evidence" value="ECO:0007669"/>
    <property type="project" value="TreeGrafter"/>
</dbReference>
<name>A0A1G7APU9_9RHOB</name>
<sequence length="318" mass="34000">MSGRLNPDAARLREIVDEICAAMARETERGKVADYIPQLAKVDPGRFALALATAEGEVIAGGDADVRFSIQSISKVFALAVALGRIGDQLWTRVGREPSGDPFNSIVQLEHERGLPRNPFINAGAIAVTDAILSRFEPREALGQILQFVRYIADDDDIAIDPAVAKSETESGWRNAALANFMRDFGTIQRHPEKVIGTYFHHCAIAMTPRQLARAGRFLAFDGKLGPEGPRAIAPRMARQINALMLTCGHYDGSGEFAFRVGLPGKSGVGGGILAVAPGQAAIGCWSPGLNAVGNSHLASIALEMLADRTGWSVFAPK</sequence>